<dbReference type="Proteomes" id="UP001521116">
    <property type="component" value="Unassembled WGS sequence"/>
</dbReference>
<protein>
    <recommendedName>
        <fullName evidence="3">NmrA-like domain-containing protein</fullName>
    </recommendedName>
</protein>
<name>A0ABR3SU16_9PEZI</name>
<keyword evidence="2" id="KW-0560">Oxidoreductase</keyword>
<feature type="domain" description="NmrA-like" evidence="3">
    <location>
        <begin position="21"/>
        <end position="241"/>
    </location>
</feature>
<dbReference type="InterPro" id="IPR036291">
    <property type="entry name" value="NAD(P)-bd_dom_sf"/>
</dbReference>
<evidence type="ECO:0000256" key="2">
    <source>
        <dbReference type="ARBA" id="ARBA00023002"/>
    </source>
</evidence>
<dbReference type="SUPFAM" id="SSF51735">
    <property type="entry name" value="NAD(P)-binding Rossmann-fold domains"/>
    <property type="match status" value="1"/>
</dbReference>
<evidence type="ECO:0000313" key="4">
    <source>
        <dbReference type="EMBL" id="KAL1629762.1"/>
    </source>
</evidence>
<dbReference type="Gene3D" id="3.40.50.720">
    <property type="entry name" value="NAD(P)-binding Rossmann-like Domain"/>
    <property type="match status" value="1"/>
</dbReference>
<dbReference type="CDD" id="cd05259">
    <property type="entry name" value="PCBER_SDR_a"/>
    <property type="match status" value="1"/>
</dbReference>
<keyword evidence="1" id="KW-0521">NADP</keyword>
<dbReference type="Pfam" id="PF05368">
    <property type="entry name" value="NmrA"/>
    <property type="match status" value="1"/>
</dbReference>
<keyword evidence="5" id="KW-1185">Reference proteome</keyword>
<dbReference type="InterPro" id="IPR045312">
    <property type="entry name" value="PCBER-like"/>
</dbReference>
<evidence type="ECO:0000313" key="5">
    <source>
        <dbReference type="Proteomes" id="UP001521116"/>
    </source>
</evidence>
<gene>
    <name evidence="4" type="ORF">SLS56_005285</name>
</gene>
<evidence type="ECO:0000259" key="3">
    <source>
        <dbReference type="Pfam" id="PF05368"/>
    </source>
</evidence>
<dbReference type="InterPro" id="IPR051609">
    <property type="entry name" value="NmrA/Isoflavone_reductase-like"/>
</dbReference>
<reference evidence="4 5" key="1">
    <citation type="submission" date="2024-02" db="EMBL/GenBank/DDBJ databases">
        <title>De novo assembly and annotation of 12 fungi associated with fruit tree decline syndrome in Ontario, Canada.</title>
        <authorList>
            <person name="Sulman M."/>
            <person name="Ellouze W."/>
            <person name="Ilyukhin E."/>
        </authorList>
    </citation>
    <scope>NUCLEOTIDE SEQUENCE [LARGE SCALE GENOMIC DNA]</scope>
    <source>
        <strain evidence="4 5">M1-105</strain>
    </source>
</reference>
<dbReference type="InterPro" id="IPR008030">
    <property type="entry name" value="NmrA-like"/>
</dbReference>
<dbReference type="PANTHER" id="PTHR47706:SF9">
    <property type="entry name" value="NMRA-LIKE DOMAIN-CONTAINING PROTEIN-RELATED"/>
    <property type="match status" value="1"/>
</dbReference>
<comment type="caution">
    <text evidence="4">The sequence shown here is derived from an EMBL/GenBank/DDBJ whole genome shotgun (WGS) entry which is preliminary data.</text>
</comment>
<dbReference type="Gene3D" id="3.90.25.10">
    <property type="entry name" value="UDP-galactose 4-epimerase, domain 1"/>
    <property type="match status" value="1"/>
</dbReference>
<accession>A0ABR3SU16</accession>
<dbReference type="PANTHER" id="PTHR47706">
    <property type="entry name" value="NMRA-LIKE FAMILY PROTEIN"/>
    <property type="match status" value="1"/>
</dbReference>
<sequence length="314" mass="34348">MATMASPIKNVVIIGCHSRQKLTSVFQAGGNLGRTVLKEFLTSSFDVTILSRAESKTVFPDGTKVVKTDYSPESLRSAFAGKDVIVSIVSAEGHEGQKTVIDAAISAGVKRFIPSDFGSDTSKAEVLDAVPFLIEKRKIVDYLRTKEDNITWTALVNSAFFDWTLKFGILGPDLEKRQATIWDDGDVRFAATNLNTIGKALVAILSGGSYEKTKNQYVRIASHVQSQNDILESLRRITGEEWPVTARQDLGAHIKSTQEKVAQGHSEASEGLLLGILFGKKNLAIYGPLRNEELGLPREKLDDSVRAVLEGRQP</sequence>
<proteinExistence type="predicted"/>
<dbReference type="EMBL" id="JAJVDC020000052">
    <property type="protein sequence ID" value="KAL1629762.1"/>
    <property type="molecule type" value="Genomic_DNA"/>
</dbReference>
<organism evidence="4 5">
    <name type="scientific">Neofusicoccum ribis</name>
    <dbReference type="NCBI Taxonomy" id="45134"/>
    <lineage>
        <taxon>Eukaryota</taxon>
        <taxon>Fungi</taxon>
        <taxon>Dikarya</taxon>
        <taxon>Ascomycota</taxon>
        <taxon>Pezizomycotina</taxon>
        <taxon>Dothideomycetes</taxon>
        <taxon>Dothideomycetes incertae sedis</taxon>
        <taxon>Botryosphaeriales</taxon>
        <taxon>Botryosphaeriaceae</taxon>
        <taxon>Neofusicoccum</taxon>
    </lineage>
</organism>
<evidence type="ECO:0000256" key="1">
    <source>
        <dbReference type="ARBA" id="ARBA00022857"/>
    </source>
</evidence>